<organism evidence="2 3">
    <name type="scientific">Brassica cretica</name>
    <name type="common">Mustard</name>
    <dbReference type="NCBI Taxonomy" id="69181"/>
    <lineage>
        <taxon>Eukaryota</taxon>
        <taxon>Viridiplantae</taxon>
        <taxon>Streptophyta</taxon>
        <taxon>Embryophyta</taxon>
        <taxon>Tracheophyta</taxon>
        <taxon>Spermatophyta</taxon>
        <taxon>Magnoliopsida</taxon>
        <taxon>eudicotyledons</taxon>
        <taxon>Gunneridae</taxon>
        <taxon>Pentapetalae</taxon>
        <taxon>rosids</taxon>
        <taxon>malvids</taxon>
        <taxon>Brassicales</taxon>
        <taxon>Brassicaceae</taxon>
        <taxon>Brassiceae</taxon>
        <taxon>Brassica</taxon>
    </lineage>
</organism>
<dbReference type="AlphaFoldDB" id="A0A8S9J5U5"/>
<sequence>MTYTQTFRMCSELTVSLSVFNSLVMHLNEKLVTSCDEPKVVVATNINPKLVGGDSKHNSFVLLIMPSVNSVKRSPCTGVSIRGYTTEINIPSEPLADATNTGEEEPRIKEEGNSAKKMYAKTKSSTPKRKKNRTPKSERTSRSFLRWDQDKTRLDGRHAVRILIWKQDMRRLHEGHAMRMIHLCGGKSKK</sequence>
<dbReference type="EMBL" id="QGKW02001660">
    <property type="protein sequence ID" value="KAF2576873.1"/>
    <property type="molecule type" value="Genomic_DNA"/>
</dbReference>
<protein>
    <submittedName>
        <fullName evidence="2">Uncharacterized protein</fullName>
    </submittedName>
</protein>
<feature type="compositionally biased region" description="Basic and acidic residues" evidence="1">
    <location>
        <begin position="135"/>
        <end position="145"/>
    </location>
</feature>
<evidence type="ECO:0000313" key="2">
    <source>
        <dbReference type="EMBL" id="KAF2576873.1"/>
    </source>
</evidence>
<evidence type="ECO:0000313" key="3">
    <source>
        <dbReference type="Proteomes" id="UP000712281"/>
    </source>
</evidence>
<name>A0A8S9J5U5_BRACR</name>
<feature type="region of interest" description="Disordered" evidence="1">
    <location>
        <begin position="92"/>
        <end position="145"/>
    </location>
</feature>
<feature type="compositionally biased region" description="Basic and acidic residues" evidence="1">
    <location>
        <begin position="104"/>
        <end position="114"/>
    </location>
</feature>
<gene>
    <name evidence="2" type="ORF">F2Q68_00004267</name>
</gene>
<comment type="caution">
    <text evidence="2">The sequence shown here is derived from an EMBL/GenBank/DDBJ whole genome shotgun (WGS) entry which is preliminary data.</text>
</comment>
<accession>A0A8S9J5U5</accession>
<evidence type="ECO:0000256" key="1">
    <source>
        <dbReference type="SAM" id="MobiDB-lite"/>
    </source>
</evidence>
<dbReference type="Proteomes" id="UP000712281">
    <property type="component" value="Unassembled WGS sequence"/>
</dbReference>
<reference evidence="2" key="1">
    <citation type="submission" date="2019-12" db="EMBL/GenBank/DDBJ databases">
        <title>Genome sequencing and annotation of Brassica cretica.</title>
        <authorList>
            <person name="Studholme D.J."/>
            <person name="Sarris P.F."/>
        </authorList>
    </citation>
    <scope>NUCLEOTIDE SEQUENCE</scope>
    <source>
        <strain evidence="2">PFS-001/15</strain>
        <tissue evidence="2">Leaf</tissue>
    </source>
</reference>
<proteinExistence type="predicted"/>